<name>A0A382VSQ4_9ZZZZ</name>
<evidence type="ECO:0000313" key="1">
    <source>
        <dbReference type="EMBL" id="SVD49390.1"/>
    </source>
</evidence>
<protein>
    <submittedName>
        <fullName evidence="1">Uncharacterized protein</fullName>
    </submittedName>
</protein>
<gene>
    <name evidence="1" type="ORF">METZ01_LOCUS402244</name>
</gene>
<reference evidence="1" key="1">
    <citation type="submission" date="2018-05" db="EMBL/GenBank/DDBJ databases">
        <authorList>
            <person name="Lanie J.A."/>
            <person name="Ng W.-L."/>
            <person name="Kazmierczak K.M."/>
            <person name="Andrzejewski T.M."/>
            <person name="Davidsen T.M."/>
            <person name="Wayne K.J."/>
            <person name="Tettelin H."/>
            <person name="Glass J.I."/>
            <person name="Rusch D."/>
            <person name="Podicherti R."/>
            <person name="Tsui H.-C.T."/>
            <person name="Winkler M.E."/>
        </authorList>
    </citation>
    <scope>NUCLEOTIDE SEQUENCE</scope>
</reference>
<organism evidence="1">
    <name type="scientific">marine metagenome</name>
    <dbReference type="NCBI Taxonomy" id="408172"/>
    <lineage>
        <taxon>unclassified sequences</taxon>
        <taxon>metagenomes</taxon>
        <taxon>ecological metagenomes</taxon>
    </lineage>
</organism>
<proteinExistence type="predicted"/>
<accession>A0A382VSQ4</accession>
<feature type="non-terminal residue" evidence="1">
    <location>
        <position position="1"/>
    </location>
</feature>
<dbReference type="EMBL" id="UINC01154224">
    <property type="protein sequence ID" value="SVD49390.1"/>
    <property type="molecule type" value="Genomic_DNA"/>
</dbReference>
<dbReference type="AlphaFoldDB" id="A0A382VSQ4"/>
<sequence length="22" mass="2447">RIKTINDLLLLAKIEPSELGPI</sequence>